<dbReference type="InterPro" id="IPR036047">
    <property type="entry name" value="F-box-like_dom_sf"/>
</dbReference>
<reference evidence="2" key="1">
    <citation type="journal article" date="2018" name="DNA Res.">
        <title>Multiple hybrid de novo genome assembly of finger millet, an orphan allotetraploid crop.</title>
        <authorList>
            <person name="Hatakeyama M."/>
            <person name="Aluri S."/>
            <person name="Balachadran M.T."/>
            <person name="Sivarajan S.R."/>
            <person name="Patrignani A."/>
            <person name="Gruter S."/>
            <person name="Poveda L."/>
            <person name="Shimizu-Inatsugi R."/>
            <person name="Baeten J."/>
            <person name="Francoijs K.J."/>
            <person name="Nataraja K.N."/>
            <person name="Reddy Y.A.N."/>
            <person name="Phadnis S."/>
            <person name="Ravikumar R.L."/>
            <person name="Schlapbach R."/>
            <person name="Sreeman S.M."/>
            <person name="Shimizu K.K."/>
        </authorList>
    </citation>
    <scope>NUCLEOTIDE SEQUENCE</scope>
</reference>
<keyword evidence="3" id="KW-1185">Reference proteome</keyword>
<accession>A0AAV5EQ97</accession>
<dbReference type="PANTHER" id="PTHR32133">
    <property type="entry name" value="OS07G0120400 PROTEIN"/>
    <property type="match status" value="1"/>
</dbReference>
<name>A0AAV5EQ97_ELECO</name>
<gene>
    <name evidence="2" type="primary">gb12153</name>
    <name evidence="2" type="ORF">PR202_gb12153</name>
</gene>
<organism evidence="2 3">
    <name type="scientific">Eleusine coracana subsp. coracana</name>
    <dbReference type="NCBI Taxonomy" id="191504"/>
    <lineage>
        <taxon>Eukaryota</taxon>
        <taxon>Viridiplantae</taxon>
        <taxon>Streptophyta</taxon>
        <taxon>Embryophyta</taxon>
        <taxon>Tracheophyta</taxon>
        <taxon>Spermatophyta</taxon>
        <taxon>Magnoliopsida</taxon>
        <taxon>Liliopsida</taxon>
        <taxon>Poales</taxon>
        <taxon>Poaceae</taxon>
        <taxon>PACMAD clade</taxon>
        <taxon>Chloridoideae</taxon>
        <taxon>Cynodonteae</taxon>
        <taxon>Eleusininae</taxon>
        <taxon>Eleusine</taxon>
    </lineage>
</organism>
<feature type="region of interest" description="Disordered" evidence="1">
    <location>
        <begin position="81"/>
        <end position="120"/>
    </location>
</feature>
<comment type="caution">
    <text evidence="2">The sequence shown here is derived from an EMBL/GenBank/DDBJ whole genome shotgun (WGS) entry which is preliminary data.</text>
</comment>
<dbReference type="SUPFAM" id="SSF81383">
    <property type="entry name" value="F-box domain"/>
    <property type="match status" value="1"/>
</dbReference>
<protein>
    <recommendedName>
        <fullName evidence="4">F-box domain-containing protein</fullName>
    </recommendedName>
</protein>
<dbReference type="Proteomes" id="UP001054889">
    <property type="component" value="Unassembled WGS sequence"/>
</dbReference>
<proteinExistence type="predicted"/>
<feature type="compositionally biased region" description="Low complexity" evidence="1">
    <location>
        <begin position="81"/>
        <end position="93"/>
    </location>
</feature>
<sequence length="258" mass="27921">MCSAALRAVAPHRAASLHLGLLRSTPCTRPSRLAYPVLHALRSQMHSRREGILGERSLGASMANPSRGHLQAPPPPLVAAGASAPSPIADAPSITEARPPPSPFAAVSTPARPTSNAADSKVLSVEVEDGDKRRVKKQPAKQFRAPIAPMTVKSLGTRMLLSGLGGPSPVQVARECNMSRLPDLIDDVTVEIFLRLPPDKPENLMRASLVYKHWFRLLSNPDFLHRYRAFHRAPPLLGLLHSHQVLQGDPIAQLSPPR</sequence>
<dbReference type="EMBL" id="BQKI01000077">
    <property type="protein sequence ID" value="GJN24415.1"/>
    <property type="molecule type" value="Genomic_DNA"/>
</dbReference>
<reference evidence="2" key="2">
    <citation type="submission" date="2021-12" db="EMBL/GenBank/DDBJ databases">
        <title>Resequencing data analysis of finger millet.</title>
        <authorList>
            <person name="Hatakeyama M."/>
            <person name="Aluri S."/>
            <person name="Balachadran M.T."/>
            <person name="Sivarajan S.R."/>
            <person name="Poveda L."/>
            <person name="Shimizu-Inatsugi R."/>
            <person name="Schlapbach R."/>
            <person name="Sreeman S.M."/>
            <person name="Shimizu K.K."/>
        </authorList>
    </citation>
    <scope>NUCLEOTIDE SEQUENCE</scope>
</reference>
<evidence type="ECO:0000256" key="1">
    <source>
        <dbReference type="SAM" id="MobiDB-lite"/>
    </source>
</evidence>
<evidence type="ECO:0000313" key="2">
    <source>
        <dbReference type="EMBL" id="GJN24415.1"/>
    </source>
</evidence>
<dbReference type="AlphaFoldDB" id="A0AAV5EQ97"/>
<evidence type="ECO:0000313" key="3">
    <source>
        <dbReference type="Proteomes" id="UP001054889"/>
    </source>
</evidence>
<evidence type="ECO:0008006" key="4">
    <source>
        <dbReference type="Google" id="ProtNLM"/>
    </source>
</evidence>